<dbReference type="PANTHER" id="PTHR33202">
    <property type="entry name" value="ZINC UPTAKE REGULATION PROTEIN"/>
    <property type="match status" value="1"/>
</dbReference>
<dbReference type="AlphaFoldDB" id="A0A0K1P5D0"/>
<keyword evidence="7" id="KW-0479">Metal-binding</keyword>
<proteinExistence type="inferred from homology"/>
<dbReference type="Pfam" id="PF01475">
    <property type="entry name" value="FUR"/>
    <property type="match status" value="1"/>
</dbReference>
<dbReference type="GO" id="GO:0000976">
    <property type="term" value="F:transcription cis-regulatory region binding"/>
    <property type="evidence" value="ECO:0007669"/>
    <property type="project" value="TreeGrafter"/>
</dbReference>
<evidence type="ECO:0000256" key="2">
    <source>
        <dbReference type="ARBA" id="ARBA00022491"/>
    </source>
</evidence>
<dbReference type="Gene3D" id="1.10.10.10">
    <property type="entry name" value="Winged helix-like DNA-binding domain superfamily/Winged helix DNA-binding domain"/>
    <property type="match status" value="1"/>
</dbReference>
<keyword evidence="3 7" id="KW-0862">Zinc</keyword>
<feature type="binding site" evidence="7">
    <location>
        <position position="141"/>
    </location>
    <ligand>
        <name>Zn(2+)</name>
        <dbReference type="ChEBI" id="CHEBI:29105"/>
    </ligand>
</feature>
<evidence type="ECO:0000256" key="6">
    <source>
        <dbReference type="ARBA" id="ARBA00023163"/>
    </source>
</evidence>
<dbReference type="EMBL" id="CP012328">
    <property type="protein sequence ID" value="AKU79389.1"/>
    <property type="molecule type" value="Genomic_DNA"/>
</dbReference>
<dbReference type="GO" id="GO:0003700">
    <property type="term" value="F:DNA-binding transcription factor activity"/>
    <property type="evidence" value="ECO:0007669"/>
    <property type="project" value="InterPro"/>
</dbReference>
<evidence type="ECO:0000256" key="8">
    <source>
        <dbReference type="PIRSR" id="PIRSR602481-2"/>
    </source>
</evidence>
<evidence type="ECO:0000256" key="1">
    <source>
        <dbReference type="ARBA" id="ARBA00007957"/>
    </source>
</evidence>
<feature type="binding site" evidence="7">
    <location>
        <position position="94"/>
    </location>
    <ligand>
        <name>Zn(2+)</name>
        <dbReference type="ChEBI" id="CHEBI:29105"/>
    </ligand>
</feature>
<organism evidence="9 10">
    <name type="scientific">Spiroplasma turonicum</name>
    <dbReference type="NCBI Taxonomy" id="216946"/>
    <lineage>
        <taxon>Bacteria</taxon>
        <taxon>Bacillati</taxon>
        <taxon>Mycoplasmatota</taxon>
        <taxon>Mollicutes</taxon>
        <taxon>Entomoplasmatales</taxon>
        <taxon>Spiroplasmataceae</taxon>
        <taxon>Spiroplasma</taxon>
    </lineage>
</organism>
<evidence type="ECO:0000256" key="3">
    <source>
        <dbReference type="ARBA" id="ARBA00022833"/>
    </source>
</evidence>
<keyword evidence="2" id="KW-0678">Repressor</keyword>
<name>A0A0K1P5D0_9MOLU</name>
<dbReference type="GO" id="GO:0045892">
    <property type="term" value="P:negative regulation of DNA-templated transcription"/>
    <property type="evidence" value="ECO:0007669"/>
    <property type="project" value="TreeGrafter"/>
</dbReference>
<dbReference type="GO" id="GO:1900376">
    <property type="term" value="P:regulation of secondary metabolite biosynthetic process"/>
    <property type="evidence" value="ECO:0007669"/>
    <property type="project" value="TreeGrafter"/>
</dbReference>
<accession>A0A0K1P5D0</accession>
<evidence type="ECO:0000256" key="4">
    <source>
        <dbReference type="ARBA" id="ARBA00023015"/>
    </source>
</evidence>
<dbReference type="InterPro" id="IPR002481">
    <property type="entry name" value="FUR"/>
</dbReference>
<protein>
    <submittedName>
        <fullName evidence="9">Fur family transcriptional regulator</fullName>
    </submittedName>
</protein>
<evidence type="ECO:0000256" key="5">
    <source>
        <dbReference type="ARBA" id="ARBA00023125"/>
    </source>
</evidence>
<comment type="cofactor">
    <cofactor evidence="8">
        <name>Mn(2+)</name>
        <dbReference type="ChEBI" id="CHEBI:29035"/>
    </cofactor>
    <cofactor evidence="8">
        <name>Fe(2+)</name>
        <dbReference type="ChEBI" id="CHEBI:29033"/>
    </cofactor>
    <text evidence="8">Binds 1 Mn(2+) or Fe(2+) ion per subunit.</text>
</comment>
<comment type="cofactor">
    <cofactor evidence="7">
        <name>Zn(2+)</name>
        <dbReference type="ChEBI" id="CHEBI:29105"/>
    </cofactor>
    <text evidence="7">Binds 1 zinc ion per subunit.</text>
</comment>
<dbReference type="RefSeq" id="WP_075047995.1">
    <property type="nucleotide sequence ID" value="NZ_CP012328.1"/>
</dbReference>
<feature type="binding site" evidence="7">
    <location>
        <position position="97"/>
    </location>
    <ligand>
        <name>Zn(2+)</name>
        <dbReference type="ChEBI" id="CHEBI:29105"/>
    </ligand>
</feature>
<gene>
    <name evidence="9" type="primary">fur</name>
    <name evidence="9" type="ORF">STURON_00143</name>
</gene>
<evidence type="ECO:0000256" key="7">
    <source>
        <dbReference type="PIRSR" id="PIRSR602481-1"/>
    </source>
</evidence>
<feature type="binding site" evidence="7">
    <location>
        <position position="138"/>
    </location>
    <ligand>
        <name>Zn(2+)</name>
        <dbReference type="ChEBI" id="CHEBI:29105"/>
    </ligand>
</feature>
<dbReference type="KEGG" id="stur:STURON_00143"/>
<feature type="binding site" evidence="8">
    <location>
        <position position="113"/>
    </location>
    <ligand>
        <name>Fe cation</name>
        <dbReference type="ChEBI" id="CHEBI:24875"/>
    </ligand>
</feature>
<dbReference type="InterPro" id="IPR036390">
    <property type="entry name" value="WH_DNA-bd_sf"/>
</dbReference>
<keyword evidence="4" id="KW-0805">Transcription regulation</keyword>
<dbReference type="SUPFAM" id="SSF46785">
    <property type="entry name" value="Winged helix' DNA-binding domain"/>
    <property type="match status" value="1"/>
</dbReference>
<evidence type="ECO:0000313" key="10">
    <source>
        <dbReference type="Proteomes" id="UP000067243"/>
    </source>
</evidence>
<keyword evidence="10" id="KW-1185">Reference proteome</keyword>
<dbReference type="PATRIC" id="fig|216946.3.peg.141"/>
<dbReference type="Gene3D" id="3.30.1490.190">
    <property type="match status" value="1"/>
</dbReference>
<keyword evidence="8" id="KW-0408">Iron</keyword>
<keyword evidence="6" id="KW-0804">Transcription</keyword>
<sequence length="149" mass="17180">MKNNIESYISYFKNKKIKITDVRMSMLKAITTMKHFTTPELISFVEKDLGTVNVMSIYNNIDLFLEHHLLFSNSIDGKQIVYEVLSKSLVHILCDTCGKIQDLEDDSFNLKCENTFVELLANSQNKLMHSKVELHVLCNECSILKKTDN</sequence>
<dbReference type="Proteomes" id="UP000067243">
    <property type="component" value="Chromosome"/>
</dbReference>
<dbReference type="InterPro" id="IPR043135">
    <property type="entry name" value="Fur_C"/>
</dbReference>
<reference evidence="9 10" key="1">
    <citation type="journal article" date="2015" name="Genome Announc.">
        <title>Complete Genome Sequence of Spiroplasma turonicum Strain Tab4cT, a Parasite of a Horse Fly, Haematopota sp. (Diptera: Tabanidae).</title>
        <authorList>
            <person name="Davis R.E."/>
            <person name="Shao J."/>
            <person name="Zhao Y."/>
            <person name="Gasparich G.E."/>
            <person name="Gaynor B.J."/>
            <person name="Donofrio N."/>
        </authorList>
    </citation>
    <scope>NUCLEOTIDE SEQUENCE [LARGE SCALE GENOMIC DNA]</scope>
    <source>
        <strain evidence="9 10">Tab4c</strain>
    </source>
</reference>
<comment type="similarity">
    <text evidence="1">Belongs to the Fur family.</text>
</comment>
<evidence type="ECO:0000313" key="9">
    <source>
        <dbReference type="EMBL" id="AKU79389.1"/>
    </source>
</evidence>
<keyword evidence="5" id="KW-0238">DNA-binding</keyword>
<dbReference type="STRING" id="216946.STURO_v1c01410"/>
<dbReference type="OrthoDB" id="399038at2"/>
<dbReference type="PANTHER" id="PTHR33202:SF7">
    <property type="entry name" value="FERRIC UPTAKE REGULATION PROTEIN"/>
    <property type="match status" value="1"/>
</dbReference>
<dbReference type="GO" id="GO:0008270">
    <property type="term" value="F:zinc ion binding"/>
    <property type="evidence" value="ECO:0007669"/>
    <property type="project" value="TreeGrafter"/>
</dbReference>
<dbReference type="InterPro" id="IPR036388">
    <property type="entry name" value="WH-like_DNA-bd_sf"/>
</dbReference>